<dbReference type="EMBL" id="JAWDGP010005552">
    <property type="protein sequence ID" value="KAK3756142.1"/>
    <property type="molecule type" value="Genomic_DNA"/>
</dbReference>
<protein>
    <submittedName>
        <fullName evidence="1">Uncharacterized protein</fullName>
    </submittedName>
</protein>
<dbReference type="AlphaFoldDB" id="A0AAE0YSD0"/>
<keyword evidence="2" id="KW-1185">Reference proteome</keyword>
<feature type="non-terminal residue" evidence="1">
    <location>
        <position position="220"/>
    </location>
</feature>
<dbReference type="Proteomes" id="UP001283361">
    <property type="component" value="Unassembled WGS sequence"/>
</dbReference>
<proteinExistence type="predicted"/>
<organism evidence="1 2">
    <name type="scientific">Elysia crispata</name>
    <name type="common">lettuce slug</name>
    <dbReference type="NCBI Taxonomy" id="231223"/>
    <lineage>
        <taxon>Eukaryota</taxon>
        <taxon>Metazoa</taxon>
        <taxon>Spiralia</taxon>
        <taxon>Lophotrochozoa</taxon>
        <taxon>Mollusca</taxon>
        <taxon>Gastropoda</taxon>
        <taxon>Heterobranchia</taxon>
        <taxon>Euthyneura</taxon>
        <taxon>Panpulmonata</taxon>
        <taxon>Sacoglossa</taxon>
        <taxon>Placobranchoidea</taxon>
        <taxon>Plakobranchidae</taxon>
        <taxon>Elysia</taxon>
    </lineage>
</organism>
<comment type="caution">
    <text evidence="1">The sequence shown here is derived from an EMBL/GenBank/DDBJ whole genome shotgun (WGS) entry which is preliminary data.</text>
</comment>
<accession>A0AAE0YSD0</accession>
<name>A0AAE0YSD0_9GAST</name>
<evidence type="ECO:0000313" key="1">
    <source>
        <dbReference type="EMBL" id="KAK3756142.1"/>
    </source>
</evidence>
<evidence type="ECO:0000313" key="2">
    <source>
        <dbReference type="Proteomes" id="UP001283361"/>
    </source>
</evidence>
<gene>
    <name evidence="1" type="ORF">RRG08_058589</name>
</gene>
<sequence length="220" mass="23882">TSGRVSSPLSRCEALRASDNLLSFCSVFWPVSSPLEPLEALRGSAITYFLLTVSLAGQLPLSRCEALRGRRQPTSCSVSLAAGLWSCCEALRGRRQPTLLCIPGRLPGLSFEPPEALESKCDKSCFLLSNFRLYLWLVSSPLSRCEALRGRRQPTSCSVPLAGQLALEPLGKYREEGCQSYFLPSTSGCSPLSRCEALRGRRQPTSCSVPLAGQLALEPL</sequence>
<reference evidence="1" key="1">
    <citation type="journal article" date="2023" name="G3 (Bethesda)">
        <title>A reference genome for the long-term kleptoplast-retaining sea slug Elysia crispata morphotype clarki.</title>
        <authorList>
            <person name="Eastman K.E."/>
            <person name="Pendleton A.L."/>
            <person name="Shaikh M.A."/>
            <person name="Suttiyut T."/>
            <person name="Ogas R."/>
            <person name="Tomko P."/>
            <person name="Gavelis G."/>
            <person name="Widhalm J.R."/>
            <person name="Wisecaver J.H."/>
        </authorList>
    </citation>
    <scope>NUCLEOTIDE SEQUENCE</scope>
    <source>
        <strain evidence="1">ECLA1</strain>
    </source>
</reference>